<keyword evidence="4" id="KW-1185">Reference proteome</keyword>
<evidence type="ECO:0000313" key="4">
    <source>
        <dbReference type="Proteomes" id="UP001153069"/>
    </source>
</evidence>
<feature type="domain" description="Fatty acid hydroxylase" evidence="2">
    <location>
        <begin position="109"/>
        <end position="247"/>
    </location>
</feature>
<dbReference type="InterPro" id="IPR006694">
    <property type="entry name" value="Fatty_acid_hydroxylase"/>
</dbReference>
<evidence type="ECO:0000256" key="1">
    <source>
        <dbReference type="SAM" id="Phobius"/>
    </source>
</evidence>
<reference evidence="3" key="1">
    <citation type="submission" date="2020-06" db="EMBL/GenBank/DDBJ databases">
        <authorList>
            <consortium name="Plant Systems Biology data submission"/>
        </authorList>
    </citation>
    <scope>NUCLEOTIDE SEQUENCE</scope>
    <source>
        <strain evidence="3">D6</strain>
    </source>
</reference>
<dbReference type="GO" id="GO:0016491">
    <property type="term" value="F:oxidoreductase activity"/>
    <property type="evidence" value="ECO:0007669"/>
    <property type="project" value="InterPro"/>
</dbReference>
<protein>
    <recommendedName>
        <fullName evidence="2">Fatty acid hydroxylase domain-containing protein</fullName>
    </recommendedName>
</protein>
<dbReference type="Proteomes" id="UP001153069">
    <property type="component" value="Unassembled WGS sequence"/>
</dbReference>
<keyword evidence="1" id="KW-0472">Membrane</keyword>
<gene>
    <name evidence="3" type="ORF">SEMRO_633_G178870.1</name>
</gene>
<evidence type="ECO:0000313" key="3">
    <source>
        <dbReference type="EMBL" id="CAB9514124.1"/>
    </source>
</evidence>
<keyword evidence="1" id="KW-1133">Transmembrane helix</keyword>
<name>A0A9N8E7L2_9STRA</name>
<organism evidence="3 4">
    <name type="scientific">Seminavis robusta</name>
    <dbReference type="NCBI Taxonomy" id="568900"/>
    <lineage>
        <taxon>Eukaryota</taxon>
        <taxon>Sar</taxon>
        <taxon>Stramenopiles</taxon>
        <taxon>Ochrophyta</taxon>
        <taxon>Bacillariophyta</taxon>
        <taxon>Bacillariophyceae</taxon>
        <taxon>Bacillariophycidae</taxon>
        <taxon>Naviculales</taxon>
        <taxon>Naviculaceae</taxon>
        <taxon>Seminavis</taxon>
    </lineage>
</organism>
<dbReference type="EMBL" id="CAICTM010000632">
    <property type="protein sequence ID" value="CAB9514124.1"/>
    <property type="molecule type" value="Genomic_DNA"/>
</dbReference>
<sequence length="265" mass="29266">MQILNEKQSTTDVWNRLEAVAASIQEKNPTSGGFLNLQAVTAEDPDIIGDLQAANVSFDSPKTMADLILGYLTHGAGGFITFVLVNTILFRLCLCGSPPGIADLIAIAAARLFWEAQEWAVHSAWFHGDEDGRAMDMFKNHDRHHDIPYYHLSVEPLRLAVVWFFVVLGISTAAVNVLGASPAIVATSFASYQASALTYTFLHAVCHSRIPLQGYLKNCRENHIKHHISPTHHLNMGPNRIDKLMGTDSFDARLAKKTRLSNMTK</sequence>
<evidence type="ECO:0000259" key="2">
    <source>
        <dbReference type="Pfam" id="PF04116"/>
    </source>
</evidence>
<comment type="caution">
    <text evidence="3">The sequence shown here is derived from an EMBL/GenBank/DDBJ whole genome shotgun (WGS) entry which is preliminary data.</text>
</comment>
<keyword evidence="1" id="KW-0812">Transmembrane</keyword>
<feature type="transmembrane region" description="Helical" evidence="1">
    <location>
        <begin position="68"/>
        <end position="90"/>
    </location>
</feature>
<dbReference type="Pfam" id="PF04116">
    <property type="entry name" value="FA_hydroxylase"/>
    <property type="match status" value="1"/>
</dbReference>
<dbReference type="GO" id="GO:0005506">
    <property type="term" value="F:iron ion binding"/>
    <property type="evidence" value="ECO:0007669"/>
    <property type="project" value="InterPro"/>
</dbReference>
<feature type="transmembrane region" description="Helical" evidence="1">
    <location>
        <begin position="160"/>
        <end position="185"/>
    </location>
</feature>
<proteinExistence type="predicted"/>
<accession>A0A9N8E7L2</accession>
<dbReference type="AlphaFoldDB" id="A0A9N8E7L2"/>
<dbReference type="GO" id="GO:0008610">
    <property type="term" value="P:lipid biosynthetic process"/>
    <property type="evidence" value="ECO:0007669"/>
    <property type="project" value="InterPro"/>
</dbReference>